<feature type="domain" description="ABC transporter" evidence="5">
    <location>
        <begin position="4"/>
        <end position="234"/>
    </location>
</feature>
<dbReference type="InterPro" id="IPR003439">
    <property type="entry name" value="ABC_transporter-like_ATP-bd"/>
</dbReference>
<keyword evidence="3" id="KW-0547">Nucleotide-binding</keyword>
<evidence type="ECO:0000256" key="2">
    <source>
        <dbReference type="ARBA" id="ARBA00022448"/>
    </source>
</evidence>
<dbReference type="InterPro" id="IPR013611">
    <property type="entry name" value="Transp-assoc_OB_typ2"/>
</dbReference>
<organism evidence="6 7">
    <name type="scientific">Pseudovibrio ascidiaceicola</name>
    <dbReference type="NCBI Taxonomy" id="285279"/>
    <lineage>
        <taxon>Bacteria</taxon>
        <taxon>Pseudomonadati</taxon>
        <taxon>Pseudomonadota</taxon>
        <taxon>Alphaproteobacteria</taxon>
        <taxon>Hyphomicrobiales</taxon>
        <taxon>Stappiaceae</taxon>
        <taxon>Pseudovibrio</taxon>
    </lineage>
</organism>
<dbReference type="SMART" id="SM00382">
    <property type="entry name" value="AAA"/>
    <property type="match status" value="1"/>
</dbReference>
<comment type="similarity">
    <text evidence="1">Belongs to the ABC transporter superfamily.</text>
</comment>
<dbReference type="InterPro" id="IPR027417">
    <property type="entry name" value="P-loop_NTPase"/>
</dbReference>
<dbReference type="SUPFAM" id="SSF52540">
    <property type="entry name" value="P-loop containing nucleoside triphosphate hydrolases"/>
    <property type="match status" value="1"/>
</dbReference>
<evidence type="ECO:0000313" key="6">
    <source>
        <dbReference type="EMBL" id="SFK48222.1"/>
    </source>
</evidence>
<dbReference type="RefSeq" id="WP_093519661.1">
    <property type="nucleotide sequence ID" value="NZ_FOSK01000005.1"/>
</dbReference>
<comment type="caution">
    <text evidence="6">The sequence shown here is derived from an EMBL/GenBank/DDBJ whole genome shotgun (WGS) entry which is preliminary data.</text>
</comment>
<evidence type="ECO:0000256" key="3">
    <source>
        <dbReference type="ARBA" id="ARBA00022741"/>
    </source>
</evidence>
<dbReference type="PROSITE" id="PS50893">
    <property type="entry name" value="ABC_TRANSPORTER_2"/>
    <property type="match status" value="1"/>
</dbReference>
<evidence type="ECO:0000256" key="1">
    <source>
        <dbReference type="ARBA" id="ARBA00005417"/>
    </source>
</evidence>
<dbReference type="Proteomes" id="UP000199598">
    <property type="component" value="Unassembled WGS sequence"/>
</dbReference>
<accession>A0A1I3ZVQ2</accession>
<dbReference type="EMBL" id="FOSK01000005">
    <property type="protein sequence ID" value="SFK48222.1"/>
    <property type="molecule type" value="Genomic_DNA"/>
</dbReference>
<dbReference type="PANTHER" id="PTHR42781:SF4">
    <property type="entry name" value="SPERMIDINE_PUTRESCINE IMPORT ATP-BINDING PROTEIN POTA"/>
    <property type="match status" value="1"/>
</dbReference>
<evidence type="ECO:0000313" key="7">
    <source>
        <dbReference type="Proteomes" id="UP000199598"/>
    </source>
</evidence>
<dbReference type="PANTHER" id="PTHR42781">
    <property type="entry name" value="SPERMIDINE/PUTRESCINE IMPORT ATP-BINDING PROTEIN POTA"/>
    <property type="match status" value="1"/>
</dbReference>
<name>A0A1I3ZVQ2_9HYPH</name>
<dbReference type="InterPro" id="IPR017871">
    <property type="entry name" value="ABC_transporter-like_CS"/>
</dbReference>
<dbReference type="SUPFAM" id="SSF50331">
    <property type="entry name" value="MOP-like"/>
    <property type="match status" value="1"/>
</dbReference>
<keyword evidence="4 6" id="KW-0067">ATP-binding</keyword>
<dbReference type="PROSITE" id="PS00211">
    <property type="entry name" value="ABC_TRANSPORTER_1"/>
    <property type="match status" value="1"/>
</dbReference>
<keyword evidence="2" id="KW-0813">Transport</keyword>
<dbReference type="GO" id="GO:0005524">
    <property type="term" value="F:ATP binding"/>
    <property type="evidence" value="ECO:0007669"/>
    <property type="project" value="UniProtKB-KW"/>
</dbReference>
<dbReference type="InterPro" id="IPR008995">
    <property type="entry name" value="Mo/tungstate-bd_C_term_dom"/>
</dbReference>
<gene>
    <name evidence="6" type="ORF">SAMN04488518_105318</name>
</gene>
<sequence>MTQVQLKNLSKVFSGAPAVDAIDLDVACGEFLVLLGPSGCGKTTSLRMVCGLEQPTSGSIWFNGRDVTTLPVQKRKVGLVSQRFGLFPHMTVEQNVAFGLSVRGLSADEQMRQVGEMLEIVRLSAFAKRFPAQLSGGQMQRVAIARTLVTKPEVLLLDEPMASLDTLLRTEMRQFIRDLHDEYGMTTLLVTHDQIEAMDLADRIAVMFDGKIAHLAAPDEIYQRPANEQTARFMGHSNIFECTPISEGHIESPYGQLMLGVGSSLGAKQPSKAMLRFESIQIEECREAPQENAFSGTITRAEFLGAMMRYTLQVGEGSLTVEEASTIKRKTGDAVTVTLPPEQIWLLQ</sequence>
<dbReference type="InterPro" id="IPR050093">
    <property type="entry name" value="ABC_SmlMolc_Importer"/>
</dbReference>
<protein>
    <submittedName>
        <fullName evidence="6">Spermidine/putrescine transport system ATP-binding protein</fullName>
    </submittedName>
</protein>
<evidence type="ECO:0000259" key="5">
    <source>
        <dbReference type="PROSITE" id="PS50893"/>
    </source>
</evidence>
<dbReference type="Pfam" id="PF08402">
    <property type="entry name" value="TOBE_2"/>
    <property type="match status" value="1"/>
</dbReference>
<evidence type="ECO:0000256" key="4">
    <source>
        <dbReference type="ARBA" id="ARBA00022840"/>
    </source>
</evidence>
<reference evidence="6 7" key="1">
    <citation type="submission" date="2016-10" db="EMBL/GenBank/DDBJ databases">
        <authorList>
            <person name="Varghese N."/>
            <person name="Submissions S."/>
        </authorList>
    </citation>
    <scope>NUCLEOTIDE SEQUENCE [LARGE SCALE GENOMIC DNA]</scope>
    <source>
        <strain evidence="6 7">DSM 16392</strain>
    </source>
</reference>
<keyword evidence="7" id="KW-1185">Reference proteome</keyword>
<dbReference type="InterPro" id="IPR003593">
    <property type="entry name" value="AAA+_ATPase"/>
</dbReference>
<dbReference type="Pfam" id="PF00005">
    <property type="entry name" value="ABC_tran"/>
    <property type="match status" value="1"/>
</dbReference>
<dbReference type="Gene3D" id="3.40.50.300">
    <property type="entry name" value="P-loop containing nucleotide triphosphate hydrolases"/>
    <property type="match status" value="1"/>
</dbReference>
<proteinExistence type="inferred from homology"/>